<organism evidence="1 2">
    <name type="scientific">Pseudoalteromonas translucida (strain TAC 125)</name>
    <dbReference type="NCBI Taxonomy" id="326442"/>
    <lineage>
        <taxon>Bacteria</taxon>
        <taxon>Pseudomonadati</taxon>
        <taxon>Pseudomonadota</taxon>
        <taxon>Gammaproteobacteria</taxon>
        <taxon>Alteromonadales</taxon>
        <taxon>Pseudoalteromonadaceae</taxon>
        <taxon>Pseudoalteromonas</taxon>
    </lineage>
</organism>
<protein>
    <submittedName>
        <fullName evidence="1">Orphan protein</fullName>
    </submittedName>
</protein>
<dbReference type="AlphaFoldDB" id="Q3IGJ7"/>
<dbReference type="EMBL" id="CR954246">
    <property type="protein sequence ID" value="CAI86612.1"/>
    <property type="molecule type" value="Genomic_DNA"/>
</dbReference>
<dbReference type="PATRIC" id="fig|326442.8.peg.1489"/>
<keyword evidence="2" id="KW-1185">Reference proteome</keyword>
<name>Q3IGJ7_PSET1</name>
<evidence type="ECO:0000313" key="1">
    <source>
        <dbReference type="EMBL" id="CAI86612.1"/>
    </source>
</evidence>
<sequence length="71" mass="8186">MAHCTECTKPLTTDEITFLDGQCEKCEYEVWARAFSLCTFCNSPLYQPIKLNGELYCSSKCAHVKEVKHEY</sequence>
<dbReference type="Proteomes" id="UP000006843">
    <property type="component" value="Chromosome I"/>
</dbReference>
<dbReference type="KEGG" id="pha:PSHAa1539"/>
<dbReference type="STRING" id="326442.PSHAa1539"/>
<reference evidence="1 2" key="1">
    <citation type="journal article" date="2005" name="Genome Res.">
        <title>Coping with cold: the genome of the versatile marine Antarctica bacterium Pseudoalteromonas haloplanktis TAC125.</title>
        <authorList>
            <person name="Medigue C."/>
            <person name="Krin E."/>
            <person name="Pascal G."/>
            <person name="Barbe V."/>
            <person name="Bernsel A."/>
            <person name="Bertin P."/>
            <person name="Cheung F."/>
            <person name="Cruveiller S."/>
            <person name="Damico S."/>
            <person name="Duilio A."/>
            <person name="Fang G."/>
            <person name="Feller G."/>
            <person name="Mangenot S."/>
            <person name="Marino G."/>
            <person name="Nilsson J."/>
            <person name="Parilli E."/>
            <person name="Rocha E."/>
            <person name="Rouy Z."/>
            <person name="Sekowska A."/>
            <person name="Tutino M.L."/>
            <person name="Vallenet D."/>
            <person name="von Heijne G."/>
            <person name="Danchin A."/>
        </authorList>
    </citation>
    <scope>NUCLEOTIDE SEQUENCE [LARGE SCALE GENOMIC DNA]</scope>
    <source>
        <strain evidence="2">TAC 125</strain>
    </source>
</reference>
<accession>Q3IGJ7</accession>
<proteinExistence type="predicted"/>
<dbReference type="HOGENOM" id="CLU_2736979_0_0_6"/>
<gene>
    <name evidence="1" type="ordered locus">PSHAa1539</name>
</gene>
<dbReference type="BioCyc" id="PHAL326442:PSHA_RS07555-MONOMER"/>
<evidence type="ECO:0000313" key="2">
    <source>
        <dbReference type="Proteomes" id="UP000006843"/>
    </source>
</evidence>